<evidence type="ECO:0000313" key="5">
    <source>
        <dbReference type="Proteomes" id="UP000198694"/>
    </source>
</evidence>
<organism evidence="4 5">
    <name type="scientific">Sediminibacillus albus</name>
    <dbReference type="NCBI Taxonomy" id="407036"/>
    <lineage>
        <taxon>Bacteria</taxon>
        <taxon>Bacillati</taxon>
        <taxon>Bacillota</taxon>
        <taxon>Bacilli</taxon>
        <taxon>Bacillales</taxon>
        <taxon>Bacillaceae</taxon>
        <taxon>Sediminibacillus</taxon>
    </lineage>
</organism>
<dbReference type="InterPro" id="IPR015797">
    <property type="entry name" value="NUDIX_hydrolase-like_dom_sf"/>
</dbReference>
<evidence type="ECO:0000256" key="2">
    <source>
        <dbReference type="ARBA" id="ARBA00022801"/>
    </source>
</evidence>
<dbReference type="Gene3D" id="6.10.250.1120">
    <property type="match status" value="1"/>
</dbReference>
<reference evidence="4 5" key="1">
    <citation type="submission" date="2016-10" db="EMBL/GenBank/DDBJ databases">
        <authorList>
            <person name="de Groot N.N."/>
        </authorList>
    </citation>
    <scope>NUCLEOTIDE SEQUENCE [LARGE SCALE GENOMIC DNA]</scope>
    <source>
        <strain evidence="4 5">CGMCC 1.6502</strain>
    </source>
</reference>
<evidence type="ECO:0000313" key="4">
    <source>
        <dbReference type="EMBL" id="SDJ89696.1"/>
    </source>
</evidence>
<accession>A0A1G8XH05</accession>
<sequence>MEPRWLSWAKEIQALSQAGITYTKDAYDKERYERLREISKEIMGEYTNMPIDKLTGLFTNETGYQTPKVDIRAVIVEQERILLVKEKSDGKWALPGGWGDVGFSPGEVAAKETLEEAGLKVTPVRMLAVYDTKNHNHPSMPYHVYKLFIYCERKDGRLSGGLETSKAAFFKKDRLPELSPARNTYEQVAQLIADTANPRTPCRFD</sequence>
<dbReference type="AlphaFoldDB" id="A0A1G8XH05"/>
<evidence type="ECO:0000256" key="1">
    <source>
        <dbReference type="ARBA" id="ARBA00001946"/>
    </source>
</evidence>
<dbReference type="EMBL" id="FNFL01000001">
    <property type="protein sequence ID" value="SDJ89696.1"/>
    <property type="molecule type" value="Genomic_DNA"/>
</dbReference>
<dbReference type="InterPro" id="IPR000086">
    <property type="entry name" value="NUDIX_hydrolase_dom"/>
</dbReference>
<keyword evidence="5" id="KW-1185">Reference proteome</keyword>
<dbReference type="PANTHER" id="PTHR43046">
    <property type="entry name" value="GDP-MANNOSE MANNOSYL HYDROLASE"/>
    <property type="match status" value="1"/>
</dbReference>
<dbReference type="Pfam" id="PF12535">
    <property type="entry name" value="Nudix_N"/>
    <property type="match status" value="1"/>
</dbReference>
<dbReference type="PROSITE" id="PS51462">
    <property type="entry name" value="NUDIX"/>
    <property type="match status" value="1"/>
</dbReference>
<dbReference type="Pfam" id="PF00293">
    <property type="entry name" value="NUDIX"/>
    <property type="match status" value="1"/>
</dbReference>
<dbReference type="InterPro" id="IPR059176">
    <property type="entry name" value="UDP-X_N"/>
</dbReference>
<dbReference type="PANTHER" id="PTHR43046:SF16">
    <property type="entry name" value="ADP-RIBOSE PYROPHOSPHATASE YJHB-RELATED"/>
    <property type="match status" value="1"/>
</dbReference>
<dbReference type="Gene3D" id="3.90.79.10">
    <property type="entry name" value="Nucleoside Triphosphate Pyrophosphohydrolase"/>
    <property type="match status" value="1"/>
</dbReference>
<dbReference type="Proteomes" id="UP000198694">
    <property type="component" value="Unassembled WGS sequence"/>
</dbReference>
<dbReference type="OrthoDB" id="9804442at2"/>
<dbReference type="STRING" id="407036.SAMN05216243_1352"/>
<proteinExistence type="predicted"/>
<gene>
    <name evidence="4" type="ORF">SAMN05216243_1352</name>
</gene>
<comment type="cofactor">
    <cofactor evidence="1">
        <name>Mg(2+)</name>
        <dbReference type="ChEBI" id="CHEBI:18420"/>
    </cofactor>
</comment>
<dbReference type="SUPFAM" id="SSF55811">
    <property type="entry name" value="Nudix"/>
    <property type="match status" value="1"/>
</dbReference>
<protein>
    <submittedName>
        <fullName evidence="4">ADP-ribose pyrophosphatase YjhB, NUDIX family</fullName>
    </submittedName>
</protein>
<name>A0A1G8XH05_9BACI</name>
<evidence type="ECO:0000259" key="3">
    <source>
        <dbReference type="PROSITE" id="PS51462"/>
    </source>
</evidence>
<keyword evidence="2" id="KW-0378">Hydrolase</keyword>
<feature type="domain" description="Nudix hydrolase" evidence="3">
    <location>
        <begin position="66"/>
        <end position="194"/>
    </location>
</feature>
<dbReference type="GO" id="GO:0016787">
    <property type="term" value="F:hydrolase activity"/>
    <property type="evidence" value="ECO:0007669"/>
    <property type="project" value="UniProtKB-KW"/>
</dbReference>
<dbReference type="RefSeq" id="WP_093212223.1">
    <property type="nucleotide sequence ID" value="NZ_FNFL01000001.1"/>
</dbReference>